<proteinExistence type="inferred from homology"/>
<comment type="caution">
    <text evidence="11">The sequence shown here is derived from an EMBL/GenBank/DDBJ whole genome shotgun (WGS) entry which is preliminary data.</text>
</comment>
<dbReference type="InterPro" id="IPR007691">
    <property type="entry name" value="LpxD"/>
</dbReference>
<comment type="catalytic activity">
    <reaction evidence="7">
        <text>a UDP-3-O-[(3R)-3-hydroxyacyl]-alpha-D-glucosamine + a (3R)-hydroxyacyl-[ACP] = a UDP-2-N,3-O-bis[(3R)-3-hydroxyacyl]-alpha-D-glucosamine + holo-[ACP] + H(+)</text>
        <dbReference type="Rhea" id="RHEA:53836"/>
        <dbReference type="Rhea" id="RHEA-COMP:9685"/>
        <dbReference type="Rhea" id="RHEA-COMP:9945"/>
        <dbReference type="ChEBI" id="CHEBI:15378"/>
        <dbReference type="ChEBI" id="CHEBI:64479"/>
        <dbReference type="ChEBI" id="CHEBI:78827"/>
        <dbReference type="ChEBI" id="CHEBI:137740"/>
        <dbReference type="ChEBI" id="CHEBI:137748"/>
        <dbReference type="EC" id="2.3.1.191"/>
    </reaction>
</comment>
<evidence type="ECO:0000259" key="10">
    <source>
        <dbReference type="Pfam" id="PF25087"/>
    </source>
</evidence>
<feature type="domain" description="Mannose-1-phosphate guanyltransferase C-terminal" evidence="10">
    <location>
        <begin position="107"/>
        <end position="185"/>
    </location>
</feature>
<dbReference type="Gene3D" id="3.40.1390.10">
    <property type="entry name" value="MurE/MurF, N-terminal domain"/>
    <property type="match status" value="1"/>
</dbReference>
<evidence type="ECO:0000256" key="3">
    <source>
        <dbReference type="ARBA" id="ARBA00022679"/>
    </source>
</evidence>
<dbReference type="Pfam" id="PF04613">
    <property type="entry name" value="LpxD"/>
    <property type="match status" value="1"/>
</dbReference>
<reference evidence="11" key="1">
    <citation type="submission" date="2021-02" db="EMBL/GenBank/DDBJ databases">
        <title>Genome-Resolved Metagenomics of a Microbial Community Performing Photosynthetic Biological Nutrient Removal.</title>
        <authorList>
            <person name="Mcdaniel E.A."/>
        </authorList>
    </citation>
    <scope>NUCLEOTIDE SEQUENCE</scope>
    <source>
        <strain evidence="11">UWPOB_OBS1</strain>
    </source>
</reference>
<dbReference type="Gene3D" id="2.160.10.10">
    <property type="entry name" value="Hexapeptide repeat proteins"/>
    <property type="match status" value="1"/>
</dbReference>
<dbReference type="EC" id="2.3.1.191" evidence="7"/>
<dbReference type="EMBL" id="JAFLCK010000004">
    <property type="protein sequence ID" value="MBN8659663.1"/>
    <property type="molecule type" value="Genomic_DNA"/>
</dbReference>
<keyword evidence="5 7" id="KW-0443">Lipid metabolism</keyword>
<accession>A0A8J7PDG9</accession>
<evidence type="ECO:0000259" key="9">
    <source>
        <dbReference type="Pfam" id="PF04613"/>
    </source>
</evidence>
<dbReference type="InterPro" id="IPR011004">
    <property type="entry name" value="Trimer_LpxA-like_sf"/>
</dbReference>
<feature type="active site" description="Proton acceptor" evidence="7">
    <location>
        <position position="263"/>
    </location>
</feature>
<organism evidence="11 12">
    <name type="scientific">Candidatus Obscuribacter phosphatis</name>
    <dbReference type="NCBI Taxonomy" id="1906157"/>
    <lineage>
        <taxon>Bacteria</taxon>
        <taxon>Bacillati</taxon>
        <taxon>Candidatus Melainabacteria</taxon>
        <taxon>Candidatus Obscuribacterales</taxon>
        <taxon>Candidatus Obscuribacteraceae</taxon>
        <taxon>Candidatus Obscuribacter</taxon>
    </lineage>
</organism>
<dbReference type="HAMAP" id="MF_00523">
    <property type="entry name" value="LpxD"/>
    <property type="match status" value="1"/>
</dbReference>
<comment type="pathway">
    <text evidence="7">Bacterial outer membrane biogenesis; LPS lipid A biosynthesis.</text>
</comment>
<keyword evidence="2 7" id="KW-0441">Lipid A biosynthesis</keyword>
<keyword evidence="3 7" id="KW-0808">Transferase</keyword>
<evidence type="ECO:0000313" key="11">
    <source>
        <dbReference type="EMBL" id="MBN8659663.1"/>
    </source>
</evidence>
<evidence type="ECO:0000256" key="2">
    <source>
        <dbReference type="ARBA" id="ARBA00022556"/>
    </source>
</evidence>
<dbReference type="UniPathway" id="UPA00973"/>
<comment type="function">
    <text evidence="7">Catalyzes the N-acylation of UDP-3-O-acylglucosamine using 3-hydroxyacyl-ACP as the acyl donor. Is involved in the biosynthesis of lipid A, a phosphorylated glycolipid that anchors the lipopolysaccharide to the outer membrane of the cell.</text>
</comment>
<dbReference type="InterPro" id="IPR056729">
    <property type="entry name" value="GMPPB_C"/>
</dbReference>
<keyword evidence="1 7" id="KW-0444">Lipid biosynthesis</keyword>
<dbReference type="NCBIfam" id="NF002060">
    <property type="entry name" value="PRK00892.1"/>
    <property type="match status" value="1"/>
</dbReference>
<evidence type="ECO:0000256" key="1">
    <source>
        <dbReference type="ARBA" id="ARBA00022516"/>
    </source>
</evidence>
<dbReference type="GO" id="GO:0016410">
    <property type="term" value="F:N-acyltransferase activity"/>
    <property type="evidence" value="ECO:0007669"/>
    <property type="project" value="InterPro"/>
</dbReference>
<evidence type="ECO:0000256" key="4">
    <source>
        <dbReference type="ARBA" id="ARBA00022737"/>
    </source>
</evidence>
<dbReference type="GO" id="GO:0009245">
    <property type="term" value="P:lipid A biosynthetic process"/>
    <property type="evidence" value="ECO:0007669"/>
    <property type="project" value="UniProtKB-UniRule"/>
</dbReference>
<gene>
    <name evidence="7 11" type="primary">lpxD</name>
    <name evidence="11" type="ORF">J0M35_04825</name>
</gene>
<dbReference type="GO" id="GO:0103118">
    <property type="term" value="F:UDP-3-O-[(3R)-3-hydroxyacyl]-glucosamine N-acyltransferase activity"/>
    <property type="evidence" value="ECO:0007669"/>
    <property type="project" value="UniProtKB-EC"/>
</dbReference>
<dbReference type="CDD" id="cd03352">
    <property type="entry name" value="LbH_LpxD"/>
    <property type="match status" value="1"/>
</dbReference>
<evidence type="ECO:0000256" key="5">
    <source>
        <dbReference type="ARBA" id="ARBA00023098"/>
    </source>
</evidence>
<dbReference type="GO" id="GO:0016020">
    <property type="term" value="C:membrane"/>
    <property type="evidence" value="ECO:0007669"/>
    <property type="project" value="GOC"/>
</dbReference>
<evidence type="ECO:0000313" key="12">
    <source>
        <dbReference type="Proteomes" id="UP000664277"/>
    </source>
</evidence>
<dbReference type="Proteomes" id="UP000664277">
    <property type="component" value="Unassembled WGS sequence"/>
</dbReference>
<keyword evidence="8" id="KW-0175">Coiled coil</keyword>
<name>A0A8J7PDG9_9BACT</name>
<dbReference type="Pfam" id="PF25087">
    <property type="entry name" value="GMPPB_C"/>
    <property type="match status" value="1"/>
</dbReference>
<evidence type="ECO:0000256" key="8">
    <source>
        <dbReference type="SAM" id="Coils"/>
    </source>
</evidence>
<evidence type="ECO:0000256" key="6">
    <source>
        <dbReference type="ARBA" id="ARBA00023315"/>
    </source>
</evidence>
<dbReference type="PANTHER" id="PTHR43378:SF2">
    <property type="entry name" value="UDP-3-O-ACYLGLUCOSAMINE N-ACYLTRANSFERASE 1, MITOCHONDRIAL-RELATED"/>
    <property type="match status" value="1"/>
</dbReference>
<keyword evidence="4 7" id="KW-0677">Repeat</keyword>
<comment type="subunit">
    <text evidence="7">Homotrimer.</text>
</comment>
<feature type="domain" description="UDP-3-O-[3-hydroxymyristoyl] glucosamine N-acyltransferase non-repeat region" evidence="9">
    <location>
        <begin position="37"/>
        <end position="93"/>
    </location>
</feature>
<dbReference type="PANTHER" id="PTHR43378">
    <property type="entry name" value="UDP-3-O-ACYLGLUCOSAMINE N-ACYLTRANSFERASE"/>
    <property type="match status" value="1"/>
</dbReference>
<dbReference type="NCBIfam" id="TIGR01853">
    <property type="entry name" value="lipid_A_lpxD"/>
    <property type="match status" value="1"/>
</dbReference>
<keyword evidence="6 7" id="KW-0012">Acyltransferase</keyword>
<dbReference type="SUPFAM" id="SSF51161">
    <property type="entry name" value="Trimeric LpxA-like enzymes"/>
    <property type="match status" value="1"/>
</dbReference>
<dbReference type="AlphaFoldDB" id="A0A8J7PDG9"/>
<feature type="coiled-coil region" evidence="8">
    <location>
        <begin position="346"/>
        <end position="373"/>
    </location>
</feature>
<evidence type="ECO:0000256" key="7">
    <source>
        <dbReference type="HAMAP-Rule" id="MF_00523"/>
    </source>
</evidence>
<protein>
    <recommendedName>
        <fullName evidence="7">UDP-3-O-acylglucosamine N-acyltransferase</fullName>
        <ecNumber evidence="7">2.3.1.191</ecNumber>
    </recommendedName>
</protein>
<comment type="similarity">
    <text evidence="7">Belongs to the transferase hexapeptide repeat family. LpxD subfamily.</text>
</comment>
<dbReference type="InterPro" id="IPR020573">
    <property type="entry name" value="UDP_GlcNAc_AcTrfase_non-rep"/>
</dbReference>
<sequence>MRLPQEMPIAMIAQLIGGRVHGDGSVKVSTVSPSPLHAGEDDLAFVYDEKLIKDLGSCKAKAIIAPTGAEKMHPDRNMVLVDRPNLAIQRVLTALQPKRYTPPVGIHPTAVIDESAEVSESAAIGPYVVIGPKSKVGARTIVMSHTVIGGEVTIGEDCLIHPACLIADYCKIGNRVILQQGAGIGADGFGYVTANESNLEKSKRGEKNLSSEPNPLLKIPQIGNVVLDDDVEIGSYATIDRATMGSTVVGAGTKIDNLVMVAHNNRIGREVMIIGNAAIGGSCNIGDRSVVAGSSSLSDHVTMSSDAVLVGGSGAMRDIASGEIHAGVPAVNARDFFGQVAAVKRMPRVLDDVKDLKKRLALLEQQILEKQVATK</sequence>